<sequence length="128" mass="13724">MSDELRFNPPSGMNSLSIALLSGHSLCVHRFHPADGKAGTAVPVRFRKEAITQGCAPVGVEIDEDEDQGETRSELILKALEAVIERNDADEIEATGRPKLAAVKKQAGFGLTKAEMDAAFDAFEKSLA</sequence>
<evidence type="ECO:0000313" key="1">
    <source>
        <dbReference type="EMBL" id="QHE96861.1"/>
    </source>
</evidence>
<dbReference type="Proteomes" id="UP000003811">
    <property type="component" value="Chromosome"/>
</dbReference>
<name>A0A8T8BZZ2_PSEYM</name>
<reference evidence="1 2" key="1">
    <citation type="journal article" date="2011" name="PLoS Pathog.">
        <title>Dynamic evolution of pathogenicity revealed by sequencing and comparative genomics of 19 Pseudomonas syringae isolates.</title>
        <authorList>
            <person name="Baltrus D.A."/>
            <person name="Nishimura M.T."/>
            <person name="Romanchuk A."/>
            <person name="Chang J.H."/>
            <person name="Mukhtar M.S."/>
            <person name="Cherkis K."/>
            <person name="Roach J."/>
            <person name="Grant S.R."/>
            <person name="Jones C.D."/>
            <person name="Dangl J.L."/>
        </authorList>
    </citation>
    <scope>NUCLEOTIDE SEQUENCE [LARGE SCALE GENOMIC DNA]</scope>
    <source>
        <strain evidence="1 2">ES4326</strain>
    </source>
</reference>
<dbReference type="RefSeq" id="WP_007249794.1">
    <property type="nucleotide sequence ID" value="NZ_CP047260.1"/>
</dbReference>
<dbReference type="EMBL" id="CP047260">
    <property type="protein sequence ID" value="QHE96861.1"/>
    <property type="molecule type" value="Genomic_DNA"/>
</dbReference>
<evidence type="ECO:0000313" key="2">
    <source>
        <dbReference type="Proteomes" id="UP000003811"/>
    </source>
</evidence>
<organism evidence="1 2">
    <name type="scientific">Pseudomonas syringae pv. maculicola str. ES4326</name>
    <dbReference type="NCBI Taxonomy" id="629265"/>
    <lineage>
        <taxon>Bacteria</taxon>
        <taxon>Pseudomonadati</taxon>
        <taxon>Pseudomonadota</taxon>
        <taxon>Gammaproteobacteria</taxon>
        <taxon>Pseudomonadales</taxon>
        <taxon>Pseudomonadaceae</taxon>
        <taxon>Pseudomonas</taxon>
    </lineage>
</organism>
<protein>
    <submittedName>
        <fullName evidence="1">Uncharacterized protein</fullName>
    </submittedName>
</protein>
<dbReference type="AlphaFoldDB" id="A0A8T8BZZ2"/>
<proteinExistence type="predicted"/>
<gene>
    <name evidence="1" type="ORF">PMA4326_009645</name>
</gene>
<accession>A0A8T8BZZ2</accession>